<dbReference type="Proteomes" id="UP001419910">
    <property type="component" value="Unassembled WGS sequence"/>
</dbReference>
<evidence type="ECO:0000313" key="3">
    <source>
        <dbReference type="EMBL" id="MEN2789248.1"/>
    </source>
</evidence>
<dbReference type="InterPro" id="IPR006442">
    <property type="entry name" value="Antitoxin_Phd/YefM"/>
</dbReference>
<name>A0ABU9Y0C2_9SPHN</name>
<dbReference type="Gene3D" id="3.40.1620.10">
    <property type="entry name" value="YefM-like domain"/>
    <property type="match status" value="1"/>
</dbReference>
<dbReference type="InterPro" id="IPR036165">
    <property type="entry name" value="YefM-like_sf"/>
</dbReference>
<dbReference type="Pfam" id="PF02604">
    <property type="entry name" value="PhdYeFM_antitox"/>
    <property type="match status" value="1"/>
</dbReference>
<evidence type="ECO:0000256" key="2">
    <source>
        <dbReference type="RuleBase" id="RU362080"/>
    </source>
</evidence>
<comment type="function">
    <text evidence="2">Antitoxin component of a type II toxin-antitoxin (TA) system.</text>
</comment>
<dbReference type="RefSeq" id="WP_343891902.1">
    <property type="nucleotide sequence ID" value="NZ_BAAAEH010000047.1"/>
</dbReference>
<keyword evidence="4" id="KW-1185">Reference proteome</keyword>
<proteinExistence type="inferred from homology"/>
<accession>A0ABU9Y0C2</accession>
<sequence>MKVIASREFNQDVSSAKRAARLEPVFVTDRGRPTHVLMSIDAFRQLTGQTESIVDLLAMPDIPEIDLADTRPENLWNRHEAVG</sequence>
<evidence type="ECO:0000256" key="1">
    <source>
        <dbReference type="ARBA" id="ARBA00009981"/>
    </source>
</evidence>
<dbReference type="NCBIfam" id="TIGR01552">
    <property type="entry name" value="phd_fam"/>
    <property type="match status" value="1"/>
</dbReference>
<gene>
    <name evidence="3" type="ORF">ABC974_06395</name>
</gene>
<dbReference type="EMBL" id="JBDIME010000003">
    <property type="protein sequence ID" value="MEN2789248.1"/>
    <property type="molecule type" value="Genomic_DNA"/>
</dbReference>
<comment type="similarity">
    <text evidence="1 2">Belongs to the phD/YefM antitoxin family.</text>
</comment>
<comment type="caution">
    <text evidence="3">The sequence shown here is derived from an EMBL/GenBank/DDBJ whole genome shotgun (WGS) entry which is preliminary data.</text>
</comment>
<reference evidence="3 4" key="1">
    <citation type="submission" date="2024-05" db="EMBL/GenBank/DDBJ databases">
        <authorList>
            <person name="Liu Q."/>
            <person name="Xin Y.-H."/>
        </authorList>
    </citation>
    <scope>NUCLEOTIDE SEQUENCE [LARGE SCALE GENOMIC DNA]</scope>
    <source>
        <strain evidence="3 4">CGMCC 1.10181</strain>
    </source>
</reference>
<organism evidence="3 4">
    <name type="scientific">Sphingomonas oligophenolica</name>
    <dbReference type="NCBI Taxonomy" id="301154"/>
    <lineage>
        <taxon>Bacteria</taxon>
        <taxon>Pseudomonadati</taxon>
        <taxon>Pseudomonadota</taxon>
        <taxon>Alphaproteobacteria</taxon>
        <taxon>Sphingomonadales</taxon>
        <taxon>Sphingomonadaceae</taxon>
        <taxon>Sphingomonas</taxon>
    </lineage>
</organism>
<evidence type="ECO:0000313" key="4">
    <source>
        <dbReference type="Proteomes" id="UP001419910"/>
    </source>
</evidence>
<protein>
    <recommendedName>
        <fullName evidence="2">Antitoxin</fullName>
    </recommendedName>
</protein>
<dbReference type="SUPFAM" id="SSF143120">
    <property type="entry name" value="YefM-like"/>
    <property type="match status" value="1"/>
</dbReference>